<name>A0A328NKD4_9ACTN</name>
<gene>
    <name evidence="1" type="ORF">PSN13_04062</name>
</gene>
<protein>
    <recommendedName>
        <fullName evidence="3">Knr4/Smi1-like domain-containing protein</fullName>
    </recommendedName>
</protein>
<dbReference type="EMBL" id="PYAG01000020">
    <property type="protein sequence ID" value="RAO31498.1"/>
    <property type="molecule type" value="Genomic_DNA"/>
</dbReference>
<dbReference type="AlphaFoldDB" id="A0A328NKD4"/>
<proteinExistence type="predicted"/>
<evidence type="ECO:0008006" key="3">
    <source>
        <dbReference type="Google" id="ProtNLM"/>
    </source>
</evidence>
<dbReference type="InterPro" id="IPR037883">
    <property type="entry name" value="Knr4/Smi1-like_sf"/>
</dbReference>
<evidence type="ECO:0000313" key="1">
    <source>
        <dbReference type="EMBL" id="RAO31498.1"/>
    </source>
</evidence>
<organism evidence="1 2">
    <name type="scientific">Micromonospora saelicesensis</name>
    <dbReference type="NCBI Taxonomy" id="285676"/>
    <lineage>
        <taxon>Bacteria</taxon>
        <taxon>Bacillati</taxon>
        <taxon>Actinomycetota</taxon>
        <taxon>Actinomycetes</taxon>
        <taxon>Micromonosporales</taxon>
        <taxon>Micromonosporaceae</taxon>
        <taxon>Micromonospora</taxon>
    </lineage>
</organism>
<comment type="caution">
    <text evidence="1">The sequence shown here is derived from an EMBL/GenBank/DDBJ whole genome shotgun (WGS) entry which is preliminary data.</text>
</comment>
<dbReference type="Proteomes" id="UP000249419">
    <property type="component" value="Unassembled WGS sequence"/>
</dbReference>
<dbReference type="SUPFAM" id="SSF160631">
    <property type="entry name" value="SMI1/KNR4-like"/>
    <property type="match status" value="1"/>
</dbReference>
<evidence type="ECO:0000313" key="2">
    <source>
        <dbReference type="Proteomes" id="UP000249419"/>
    </source>
</evidence>
<reference evidence="1 2" key="1">
    <citation type="submission" date="2018-03" db="EMBL/GenBank/DDBJ databases">
        <title>Defining the species Micromonospora saelicesensis and Micromonospora noduli under the framework of genomics.</title>
        <authorList>
            <person name="Riesco R."/>
            <person name="Trujillo M.E."/>
        </authorList>
    </citation>
    <scope>NUCLEOTIDE SEQUENCE [LARGE SCALE GENOMIC DNA]</scope>
    <source>
        <strain evidence="1 2">PSN13</strain>
    </source>
</reference>
<dbReference type="RefSeq" id="WP_146766234.1">
    <property type="nucleotide sequence ID" value="NZ_PYAG01000020.1"/>
</dbReference>
<accession>A0A328NKD4</accession>
<sequence length="228" mass="25839">MDALTFSACAQQPSAATASKRVTVTLPTVNDQQTWIDRIIEATGWSHDPEGDAGWEQVEAELGVVLPSDFKELCRRFVPGAFYAYLDLLRPTDDHAQPLLRTWASCRQWAAGQESAQLWAPYDLYEPGKGPGLIQWGSDQTEGEYYWLVDRAVEPDRWPVVARWDGIEPWHQLDMSTAEFVYRVIADPAFKPFTVADPPRRPFYLPHWGPFPTSAEDWNALTDPNRGS</sequence>